<comment type="similarity">
    <text evidence="1">Belongs to the NifU family.</text>
</comment>
<proteinExistence type="inferred from homology"/>
<dbReference type="Pfam" id="PF01106">
    <property type="entry name" value="NifU"/>
    <property type="match status" value="1"/>
</dbReference>
<dbReference type="EMBL" id="JBGUAW010000004">
    <property type="protein sequence ID" value="MFA9460538.1"/>
    <property type="molecule type" value="Genomic_DNA"/>
</dbReference>
<feature type="domain" description="NIF system FeS cluster assembly NifU C-terminal" evidence="2">
    <location>
        <begin position="73"/>
        <end position="138"/>
    </location>
</feature>
<name>A0ABV4TVH2_9GAMM</name>
<organism evidence="3 4">
    <name type="scientific">Thiohalorhabdus methylotrophus</name>
    <dbReference type="NCBI Taxonomy" id="3242694"/>
    <lineage>
        <taxon>Bacteria</taxon>
        <taxon>Pseudomonadati</taxon>
        <taxon>Pseudomonadota</taxon>
        <taxon>Gammaproteobacteria</taxon>
        <taxon>Thiohalorhabdales</taxon>
        <taxon>Thiohalorhabdaceae</taxon>
        <taxon>Thiohalorhabdus</taxon>
    </lineage>
</organism>
<keyword evidence="4" id="KW-1185">Reference proteome</keyword>
<protein>
    <submittedName>
        <fullName evidence="3">NifU family protein</fullName>
    </submittedName>
</protein>
<evidence type="ECO:0000313" key="4">
    <source>
        <dbReference type="Proteomes" id="UP001575181"/>
    </source>
</evidence>
<dbReference type="SUPFAM" id="SSF117916">
    <property type="entry name" value="Fe-S cluster assembly (FSCA) domain-like"/>
    <property type="match status" value="1"/>
</dbReference>
<dbReference type="Gene3D" id="3.30.300.130">
    <property type="entry name" value="Fe-S cluster assembly (FSCA)"/>
    <property type="match status" value="1"/>
</dbReference>
<evidence type="ECO:0000259" key="2">
    <source>
        <dbReference type="Pfam" id="PF01106"/>
    </source>
</evidence>
<dbReference type="InterPro" id="IPR001075">
    <property type="entry name" value="NIF_FeS_clus_asmbl_NifU_C"/>
</dbReference>
<dbReference type="Proteomes" id="UP001575181">
    <property type="component" value="Unassembled WGS sequence"/>
</dbReference>
<dbReference type="InterPro" id="IPR034904">
    <property type="entry name" value="FSCA_dom_sf"/>
</dbReference>
<dbReference type="PANTHER" id="PTHR11178:SF25">
    <property type="entry name" value="NIFU-LIKE PROTEIN 3, CHLOROPLASTIC"/>
    <property type="match status" value="1"/>
</dbReference>
<evidence type="ECO:0000313" key="3">
    <source>
        <dbReference type="EMBL" id="MFA9460538.1"/>
    </source>
</evidence>
<comment type="caution">
    <text evidence="3">The sequence shown here is derived from an EMBL/GenBank/DDBJ whole genome shotgun (WGS) entry which is preliminary data.</text>
</comment>
<accession>A0ABV4TVH2</accession>
<evidence type="ECO:0000256" key="1">
    <source>
        <dbReference type="ARBA" id="ARBA00006420"/>
    </source>
</evidence>
<sequence>MAIPTRTKEIQLLQQVAELERFYTEEELDEIEETDPDRAYELARAQSLAEQYGLQPGQRPAADEDLTIDPERVRAALEEAAQLLRGDGGDLELVGIDGSRVRVRMLGACSGCPSSTMDLKTIVERKVKQRVPGVSEVVNTI</sequence>
<dbReference type="RefSeq" id="WP_373655322.1">
    <property type="nucleotide sequence ID" value="NZ_JBGUAW010000004.1"/>
</dbReference>
<gene>
    <name evidence="3" type="ORF">ACERLL_06815</name>
</gene>
<dbReference type="PANTHER" id="PTHR11178">
    <property type="entry name" value="IRON-SULFUR CLUSTER SCAFFOLD PROTEIN NFU-RELATED"/>
    <property type="match status" value="1"/>
</dbReference>
<reference evidence="3 4" key="1">
    <citation type="submission" date="2024-08" db="EMBL/GenBank/DDBJ databases">
        <title>Whole-genome sequencing of halo(alkali)philic microorganisms from hypersaline lakes.</title>
        <authorList>
            <person name="Sorokin D.Y."/>
            <person name="Merkel A.Y."/>
            <person name="Messina E."/>
            <person name="Yakimov M."/>
        </authorList>
    </citation>
    <scope>NUCLEOTIDE SEQUENCE [LARGE SCALE GENOMIC DNA]</scope>
    <source>
        <strain evidence="3 4">Cl-TMA</strain>
    </source>
</reference>